<dbReference type="InterPro" id="IPR050631">
    <property type="entry name" value="PheA/TfdB_FAD_monoxygenase"/>
</dbReference>
<protein>
    <recommendedName>
        <fullName evidence="4">FAD-binding domain-containing protein</fullName>
    </recommendedName>
</protein>
<dbReference type="AlphaFoldDB" id="A0A8H7MZD8"/>
<evidence type="ECO:0000259" key="4">
    <source>
        <dbReference type="Pfam" id="PF01494"/>
    </source>
</evidence>
<dbReference type="GO" id="GO:0008688">
    <property type="term" value="F:3-(3-hydroxyphenyl)propionate hydroxylase activity"/>
    <property type="evidence" value="ECO:0007669"/>
    <property type="project" value="TreeGrafter"/>
</dbReference>
<dbReference type="GO" id="GO:0071949">
    <property type="term" value="F:FAD binding"/>
    <property type="evidence" value="ECO:0007669"/>
    <property type="project" value="InterPro"/>
</dbReference>
<accession>A0A8H7MZD8</accession>
<dbReference type="Proteomes" id="UP000616885">
    <property type="component" value="Unassembled WGS sequence"/>
</dbReference>
<gene>
    <name evidence="5" type="ORF">IM811_002899</name>
</gene>
<organism evidence="5 6">
    <name type="scientific">Bionectria ochroleuca</name>
    <name type="common">Gliocladium roseum</name>
    <dbReference type="NCBI Taxonomy" id="29856"/>
    <lineage>
        <taxon>Eukaryota</taxon>
        <taxon>Fungi</taxon>
        <taxon>Dikarya</taxon>
        <taxon>Ascomycota</taxon>
        <taxon>Pezizomycotina</taxon>
        <taxon>Sordariomycetes</taxon>
        <taxon>Hypocreomycetidae</taxon>
        <taxon>Hypocreales</taxon>
        <taxon>Bionectriaceae</taxon>
        <taxon>Clonostachys</taxon>
    </lineage>
</organism>
<proteinExistence type="predicted"/>
<dbReference type="InterPro" id="IPR036188">
    <property type="entry name" value="FAD/NAD-bd_sf"/>
</dbReference>
<dbReference type="PANTHER" id="PTHR43476:SF3">
    <property type="entry name" value="FAD-BINDING MONOOXYGENASE"/>
    <property type="match status" value="1"/>
</dbReference>
<keyword evidence="2" id="KW-0274">FAD</keyword>
<dbReference type="PANTHER" id="PTHR43476">
    <property type="entry name" value="3-(3-HYDROXY-PHENYL)PROPIONATE/3-HYDROXYCINNAMIC ACID HYDROXYLASE"/>
    <property type="match status" value="1"/>
</dbReference>
<reference evidence="5" key="1">
    <citation type="submission" date="2020-10" db="EMBL/GenBank/DDBJ databases">
        <title>High-Quality Genome Resource of Clonostachys rosea strain S41 by Oxford Nanopore Long-Read Sequencing.</title>
        <authorList>
            <person name="Wang H."/>
        </authorList>
    </citation>
    <scope>NUCLEOTIDE SEQUENCE</scope>
    <source>
        <strain evidence="5">S41</strain>
    </source>
</reference>
<comment type="caution">
    <text evidence="5">The sequence shown here is derived from an EMBL/GenBank/DDBJ whole genome shotgun (WGS) entry which is preliminary data.</text>
</comment>
<dbReference type="SUPFAM" id="SSF51905">
    <property type="entry name" value="FAD/NAD(P)-binding domain"/>
    <property type="match status" value="1"/>
</dbReference>
<name>A0A8H7MZD8_BIOOC</name>
<keyword evidence="1" id="KW-0285">Flavoprotein</keyword>
<feature type="domain" description="FAD-binding" evidence="4">
    <location>
        <begin position="18"/>
        <end position="293"/>
    </location>
</feature>
<dbReference type="InterPro" id="IPR002938">
    <property type="entry name" value="FAD-bd"/>
</dbReference>
<keyword evidence="3" id="KW-0560">Oxidoreductase</keyword>
<dbReference type="EMBL" id="JADCTT010000010">
    <property type="protein sequence ID" value="KAF9747565.1"/>
    <property type="molecule type" value="Genomic_DNA"/>
</dbReference>
<evidence type="ECO:0000313" key="6">
    <source>
        <dbReference type="Proteomes" id="UP000616885"/>
    </source>
</evidence>
<evidence type="ECO:0000313" key="5">
    <source>
        <dbReference type="EMBL" id="KAF9747565.1"/>
    </source>
</evidence>
<evidence type="ECO:0000256" key="1">
    <source>
        <dbReference type="ARBA" id="ARBA00022630"/>
    </source>
</evidence>
<dbReference type="Pfam" id="PF01494">
    <property type="entry name" value="FAD_binding_3"/>
    <property type="match status" value="1"/>
</dbReference>
<sequence>MAGNCGWHRSNWARAESFIGQYGIQVECLDKNTGLDDQPRATHYGPPANRVLAKAGLLDRIREYGIEVGGAHWRKPDGAVLAKILNSNLGDNPDRISCLPLNKLCRLALEDLDKESLATIRWNHEVVEIRHDKDQARLIVATPDGVKEMTADYVVGCDGANSVIRKQLFGVDFPGYTWDLTIIATNVYYDFENFGWSDSNFVIHPDNYFMAAHIQKDGLWRVSYGEVPGLTIDEYKKRQAAKYEAILPGNPKPGQYKITSFSPYKVHQRLAQKMRVGRFLLAGDSAHLCNPLGIHDDRATSDILDKYDHYRREKYRQFTDPVSESNLKRMRLDLNEAEVNDPGLKMMREADESLESSKTFQLGALGLAHDMTQYYNDNSQVV</sequence>
<dbReference type="Gene3D" id="3.50.50.60">
    <property type="entry name" value="FAD/NAD(P)-binding domain"/>
    <property type="match status" value="1"/>
</dbReference>
<evidence type="ECO:0000256" key="3">
    <source>
        <dbReference type="ARBA" id="ARBA00023002"/>
    </source>
</evidence>
<evidence type="ECO:0000256" key="2">
    <source>
        <dbReference type="ARBA" id="ARBA00022827"/>
    </source>
</evidence>
<dbReference type="GO" id="GO:0019622">
    <property type="term" value="P:3-(3-hydroxy)phenylpropionate catabolic process"/>
    <property type="evidence" value="ECO:0007669"/>
    <property type="project" value="TreeGrafter"/>
</dbReference>
<dbReference type="Gene3D" id="3.30.70.2450">
    <property type="match status" value="1"/>
</dbReference>
<dbReference type="PRINTS" id="PR00420">
    <property type="entry name" value="RNGMNOXGNASE"/>
</dbReference>